<evidence type="ECO:0008006" key="3">
    <source>
        <dbReference type="Google" id="ProtNLM"/>
    </source>
</evidence>
<evidence type="ECO:0000313" key="1">
    <source>
        <dbReference type="EMBL" id="UTJ05963.1"/>
    </source>
</evidence>
<keyword evidence="2" id="KW-1185">Reference proteome</keyword>
<dbReference type="RefSeq" id="WP_254576144.1">
    <property type="nucleotide sequence ID" value="NZ_CP100595.1"/>
</dbReference>
<sequence length="664" mass="78293">MKFLIIVFLFINFLYAKKDFYYSFINSSGAQISEQRKQEISDGFDLIQNARQLAKDGKIDEAYAQIKSFKDKNRLKVLNSDIIIIYSELSLKKESKRFIVDAAKVLEKAINSAQINEYDLPKAYELLVDLKLESNRSKDAKYFAEIIVNNFNDKIIKTRGKIALAKVYKYQQEPKMAIRILYEILAKTKDKEVATIVANELFDLYIFTEDYEKANELISQVLKNNIDFYANDSYLANRKINKLIKAGMPEHAANILKELLNRTTKEESIEDFKFKLANTYMLMYDRTNYYLEKAKALYTDIINDYSQGAYLQKSKMYIDEILMRQNILKTTVISQKYENSESMQQKALLQELINEKEAKRFDDILRKKKIYKTISNTIAKRFGYESMNAIFDEVNIDRIKMLLNEDKCFALNDALKTSRNSTLERLIEDDSVKYKFFECLIDVPYERAYDQIKSTFNTSRDANIYLYLEKMALALNLYDEALDFSAKVEMVNNKGVLAQEFLTRYKIIKLQNDSLALDKFFSYTSRNEDYVKKNESNPLIVDFYYDYYFYLLKHSKKDEAIDILNKLYKKQKEIKAYIYSPFVEMALSKLEEDKNNIDKSKDYLLEGLENTRRIKANDEVKIYYDLINIYDLQNNKAKKQEYITRCKEVEGSVDSLYKKMCDEM</sequence>
<dbReference type="EMBL" id="CP100595">
    <property type="protein sequence ID" value="UTJ05963.1"/>
    <property type="molecule type" value="Genomic_DNA"/>
</dbReference>
<gene>
    <name evidence="1" type="ORF">NJU99_11990</name>
</gene>
<organism evidence="1 2">
    <name type="scientific">Arcobacter roscoffensis</name>
    <dbReference type="NCBI Taxonomy" id="2961520"/>
    <lineage>
        <taxon>Bacteria</taxon>
        <taxon>Pseudomonadati</taxon>
        <taxon>Campylobacterota</taxon>
        <taxon>Epsilonproteobacteria</taxon>
        <taxon>Campylobacterales</taxon>
        <taxon>Arcobacteraceae</taxon>
        <taxon>Arcobacter</taxon>
    </lineage>
</organism>
<evidence type="ECO:0000313" key="2">
    <source>
        <dbReference type="Proteomes" id="UP001060012"/>
    </source>
</evidence>
<accession>A0ABY5E5F8</accession>
<dbReference type="Proteomes" id="UP001060012">
    <property type="component" value="Chromosome"/>
</dbReference>
<protein>
    <recommendedName>
        <fullName evidence="3">Tetratricopeptide repeat-like domain-containing protein</fullName>
    </recommendedName>
</protein>
<name>A0ABY5E5F8_9BACT</name>
<reference evidence="1" key="1">
    <citation type="submission" date="2022-07" db="EMBL/GenBank/DDBJ databases">
        <title>Arcobacter roscoffensis sp. nov., a marine bacterium isolated from coastal seawater collected from Roscoff, France.</title>
        <authorList>
            <person name="Pascual J."/>
            <person name="Lepeaux C."/>
            <person name="Methner A."/>
            <person name="Overmann J."/>
        </authorList>
    </citation>
    <scope>NUCLEOTIDE SEQUENCE</scope>
    <source>
        <strain evidence="1">ARW1-2F2</strain>
    </source>
</reference>
<proteinExistence type="predicted"/>